<dbReference type="OrthoDB" id="1787503at2"/>
<evidence type="ECO:0000313" key="2">
    <source>
        <dbReference type="Proteomes" id="UP000009234"/>
    </source>
</evidence>
<dbReference type="STRING" id="696281.Desru_2029"/>
<proteinExistence type="predicted"/>
<dbReference type="EMBL" id="CP002780">
    <property type="protein sequence ID" value="AEG60283.1"/>
    <property type="molecule type" value="Genomic_DNA"/>
</dbReference>
<dbReference type="HOGENOM" id="CLU_2436033_0_0_9"/>
<keyword evidence="2" id="KW-1185">Reference proteome</keyword>
<protein>
    <submittedName>
        <fullName evidence="1">Uncharacterized protein</fullName>
    </submittedName>
</protein>
<name>F6DVD0_DESRL</name>
<evidence type="ECO:0000313" key="1">
    <source>
        <dbReference type="EMBL" id="AEG60283.1"/>
    </source>
</evidence>
<reference evidence="2" key="1">
    <citation type="submission" date="2011-05" db="EMBL/GenBank/DDBJ databases">
        <title>Complete sequence of Desulfotomaculum ruminis DSM 2154.</title>
        <authorList>
            <person name="Lucas S."/>
            <person name="Copeland A."/>
            <person name="Lapidus A."/>
            <person name="Cheng J.-F."/>
            <person name="Goodwin L."/>
            <person name="Pitluck S."/>
            <person name="Lu M."/>
            <person name="Detter J.C."/>
            <person name="Han C."/>
            <person name="Tapia R."/>
            <person name="Land M."/>
            <person name="Hauser L."/>
            <person name="Kyrpides N."/>
            <person name="Ivanova N."/>
            <person name="Mikhailova N."/>
            <person name="Pagani I."/>
            <person name="Stams A.J.M."/>
            <person name="Plugge C.M."/>
            <person name="Muyzer G."/>
            <person name="Kuever J."/>
            <person name="Parshina S.N."/>
            <person name="Ivanova A.E."/>
            <person name="Nazina T.N."/>
            <person name="Brambilla E."/>
            <person name="Spring S."/>
            <person name="Klenk H.-P."/>
            <person name="Woyke T."/>
        </authorList>
    </citation>
    <scope>NUCLEOTIDE SEQUENCE [LARGE SCALE GENOMIC DNA]</scope>
    <source>
        <strain evidence="2">ATCC 23193 / DSM 2154 / NCIB 8452 / DL</strain>
    </source>
</reference>
<dbReference type="KEGG" id="dru:Desru_2029"/>
<gene>
    <name evidence="1" type="ordered locus">Desru_2029</name>
</gene>
<sequence length="90" mass="10154">MDRSTKCRDCRLNEDCPVKSSLNEVAQKVIARTESAVKKEASLDVKYILVTEVNVILTDCSFYQAKEKTVLRHFKLPELPAVESLITAQP</sequence>
<dbReference type="RefSeq" id="WP_013842045.1">
    <property type="nucleotide sequence ID" value="NC_015589.1"/>
</dbReference>
<accession>F6DVD0</accession>
<dbReference type="Proteomes" id="UP000009234">
    <property type="component" value="Chromosome"/>
</dbReference>
<organism evidence="1 2">
    <name type="scientific">Desulforamulus ruminis (strain ATCC 23193 / DSM 2154 / NCIMB 8452 / DL)</name>
    <name type="common">Desulfotomaculum ruminis</name>
    <dbReference type="NCBI Taxonomy" id="696281"/>
    <lineage>
        <taxon>Bacteria</taxon>
        <taxon>Bacillati</taxon>
        <taxon>Bacillota</taxon>
        <taxon>Clostridia</taxon>
        <taxon>Eubacteriales</taxon>
        <taxon>Peptococcaceae</taxon>
        <taxon>Desulforamulus</taxon>
    </lineage>
</organism>
<dbReference type="AlphaFoldDB" id="F6DVD0"/>
<reference evidence="1 2" key="2">
    <citation type="journal article" date="2012" name="Stand. Genomic Sci.">
        <title>Complete genome sequence of the sulfate-reducing firmicute Desulfotomaculum ruminis type strain (DL(T)).</title>
        <authorList>
            <person name="Spring S."/>
            <person name="Visser M."/>
            <person name="Lu M."/>
            <person name="Copeland A."/>
            <person name="Lapidus A."/>
            <person name="Lucas S."/>
            <person name="Cheng J.F."/>
            <person name="Han C."/>
            <person name="Tapia R."/>
            <person name="Goodwin L.A."/>
            <person name="Pitluck S."/>
            <person name="Ivanova N."/>
            <person name="Land M."/>
            <person name="Hauser L."/>
            <person name="Larimer F."/>
            <person name="Rohde M."/>
            <person name="Goker M."/>
            <person name="Detter J.C."/>
            <person name="Kyrpides N.C."/>
            <person name="Woyke T."/>
            <person name="Schaap P.J."/>
            <person name="Plugge C.M."/>
            <person name="Muyzer G."/>
            <person name="Kuever J."/>
            <person name="Pereira I.A."/>
            <person name="Parshina S.N."/>
            <person name="Bernier-Latmani R."/>
            <person name="Stams A.J."/>
            <person name="Klenk H.P."/>
        </authorList>
    </citation>
    <scope>NUCLEOTIDE SEQUENCE [LARGE SCALE GENOMIC DNA]</scope>
    <source>
        <strain evidence="2">ATCC 23193 / DSM 2154 / NCIB 8452 / DL</strain>
    </source>
</reference>